<accession>A0A2P6Q0Y1</accession>
<gene>
    <name evidence="1" type="ORF">RchiOBHm_Chr6g0309691</name>
</gene>
<dbReference type="AlphaFoldDB" id="A0A2P6Q0Y1"/>
<dbReference type="Gramene" id="PRQ27850">
    <property type="protein sequence ID" value="PRQ27850"/>
    <property type="gene ID" value="RchiOBHm_Chr6g0309691"/>
</dbReference>
<sequence>MNKTKKICFCGTVPPRLSLSHLKPSQTRRISSDPTRSFRRLQASSGHDPALNGLAVLRPASLCHRFAPPLPPAGDRSHPDSDR</sequence>
<evidence type="ECO:0000313" key="1">
    <source>
        <dbReference type="EMBL" id="PRQ27850.1"/>
    </source>
</evidence>
<comment type="caution">
    <text evidence="1">The sequence shown here is derived from an EMBL/GenBank/DDBJ whole genome shotgun (WGS) entry which is preliminary data.</text>
</comment>
<reference evidence="1 2" key="1">
    <citation type="journal article" date="2018" name="Nat. Genet.">
        <title>The Rosa genome provides new insights in the design of modern roses.</title>
        <authorList>
            <person name="Bendahmane M."/>
        </authorList>
    </citation>
    <scope>NUCLEOTIDE SEQUENCE [LARGE SCALE GENOMIC DNA]</scope>
    <source>
        <strain evidence="2">cv. Old Blush</strain>
    </source>
</reference>
<organism evidence="1 2">
    <name type="scientific">Rosa chinensis</name>
    <name type="common">China rose</name>
    <dbReference type="NCBI Taxonomy" id="74649"/>
    <lineage>
        <taxon>Eukaryota</taxon>
        <taxon>Viridiplantae</taxon>
        <taxon>Streptophyta</taxon>
        <taxon>Embryophyta</taxon>
        <taxon>Tracheophyta</taxon>
        <taxon>Spermatophyta</taxon>
        <taxon>Magnoliopsida</taxon>
        <taxon>eudicotyledons</taxon>
        <taxon>Gunneridae</taxon>
        <taxon>Pentapetalae</taxon>
        <taxon>rosids</taxon>
        <taxon>fabids</taxon>
        <taxon>Rosales</taxon>
        <taxon>Rosaceae</taxon>
        <taxon>Rosoideae</taxon>
        <taxon>Rosoideae incertae sedis</taxon>
        <taxon>Rosa</taxon>
    </lineage>
</organism>
<dbReference type="EMBL" id="PDCK01000044">
    <property type="protein sequence ID" value="PRQ27850.1"/>
    <property type="molecule type" value="Genomic_DNA"/>
</dbReference>
<dbReference type="Proteomes" id="UP000238479">
    <property type="component" value="Chromosome 6"/>
</dbReference>
<evidence type="ECO:0000313" key="2">
    <source>
        <dbReference type="Proteomes" id="UP000238479"/>
    </source>
</evidence>
<protein>
    <submittedName>
        <fullName evidence="1">Uncharacterized protein</fullName>
    </submittedName>
</protein>
<keyword evidence="2" id="KW-1185">Reference proteome</keyword>
<name>A0A2P6Q0Y1_ROSCH</name>
<proteinExistence type="predicted"/>